<evidence type="ECO:0000256" key="7">
    <source>
        <dbReference type="ARBA" id="ARBA00022801"/>
    </source>
</evidence>
<dbReference type="SUPFAM" id="SSF51445">
    <property type="entry name" value="(Trans)glycosidases"/>
    <property type="match status" value="1"/>
</dbReference>
<feature type="domain" description="Beta-mannosidase Ig-fold" evidence="15">
    <location>
        <begin position="805"/>
        <end position="881"/>
    </location>
</feature>
<dbReference type="InterPro" id="IPR017853">
    <property type="entry name" value="GH"/>
</dbReference>
<evidence type="ECO:0000256" key="6">
    <source>
        <dbReference type="ARBA" id="ARBA00022525"/>
    </source>
</evidence>
<keyword evidence="13" id="KW-0732">Signal</keyword>
<dbReference type="Pfam" id="PF00703">
    <property type="entry name" value="Glyco_hydro_2"/>
    <property type="match status" value="1"/>
</dbReference>
<dbReference type="Gene3D" id="3.20.20.80">
    <property type="entry name" value="Glycosidases"/>
    <property type="match status" value="1"/>
</dbReference>
<dbReference type="GO" id="GO:0005975">
    <property type="term" value="P:carbohydrate metabolic process"/>
    <property type="evidence" value="ECO:0007669"/>
    <property type="project" value="InterPro"/>
</dbReference>
<dbReference type="InterPro" id="IPR006102">
    <property type="entry name" value="Ig-like_GH2"/>
</dbReference>
<evidence type="ECO:0000256" key="9">
    <source>
        <dbReference type="ARBA" id="ARBA00023295"/>
    </source>
</evidence>
<dbReference type="RefSeq" id="WP_205108209.1">
    <property type="nucleotide sequence ID" value="NZ_JACJJL010000005.1"/>
</dbReference>
<feature type="domain" description="Beta-mannosidase-like galactose-binding" evidence="17">
    <location>
        <begin position="31"/>
        <end position="208"/>
    </location>
</feature>
<evidence type="ECO:0000256" key="12">
    <source>
        <dbReference type="ARBA" id="ARBA00041614"/>
    </source>
</evidence>
<keyword evidence="8" id="KW-0325">Glycoprotein</keyword>
<evidence type="ECO:0000259" key="14">
    <source>
        <dbReference type="Pfam" id="PF00703"/>
    </source>
</evidence>
<protein>
    <recommendedName>
        <fullName evidence="11">Beta-mannosidase B</fullName>
        <ecNumber evidence="5">3.2.1.25</ecNumber>
    </recommendedName>
    <alternativeName>
        <fullName evidence="12">Mannanase B</fullName>
    </alternativeName>
</protein>
<dbReference type="Gene3D" id="2.60.40.10">
    <property type="entry name" value="Immunoglobulins"/>
    <property type="match status" value="3"/>
</dbReference>
<dbReference type="Pfam" id="PF17753">
    <property type="entry name" value="Ig_mannosidase"/>
    <property type="match status" value="1"/>
</dbReference>
<comment type="subunit">
    <text evidence="4">Homodimer.</text>
</comment>
<sequence length="885" mass="101508">MKLHFMAFLALFALAASAAASVCQRTLHDGWRFRQGSSEIWHPARVPGNTHLDLMRERIIDDPFFRLNERAVQWVDKEDWMYETRFTPTVSELSATNQVIVFKGLDTYADVYLNHQRICEADNMHREWRCNVKGILKEGENLLEVYFKSPIRRNIPKFDALPYRHNTGPDHSQIGGIFDKTISPFARTAGFEYGWDWGPRLVTFGIWRPVVLETWSDARIADVWYIQKDVTKARAKLRTVVEVEADRPVERAKVAICADGRRVAGRTVSLSKGINKIALDYTVNRPRLWWTNGLGEPYLTKMVAMLDAGCRDTVATRLGIRSLKLHNDKDEHGHNLYFELNGEPLYAKGSNMVPNDNFLSRLNDSIYRRVVKDAADVNMNMIRVWGGGIYEDDAFYNYCDEMGILVWQDFMFACQTYEVDSAFLATIRQEAIDNVRRLRNHACIAVYAGNNEEQDVWFGWGGKKRYFDEMGQGERVWKMQRSIFYEVLPEVVSLYGGGTAYRPSSPWAFEDTPSDGVNGDDHYWGVWHGGDPIEAYFDHHVRFQSEYGFQSFPEYESVLKFNPDPRDHDIYSEVMMAHQKAGTYANHRIEEYMRRDYRVPDDFKAFLYVSQVLQADAVKMGMEAFRRDRPYCMGGLVWQLNDCWPVASWSSRDYYGRWKALHYVTKKAYDDILVSPRVKADDAKAHGNRQVAALPGQEDTGVKSSSDVAIGRKVLEVKLVNDRRSAANGILRVQAMTIDGDVVWEKTEKVSLPKNCAVDAGTVRVADMLGGENPANVFFYITFKTGGKTYYNIAYPLRQKYMAYRKPKIETGIVASADGYDVTLRSDIFARAVFMKIKGIDNFFSDNYFDLLPGQKRTVHVTTSKDLATFSHELEITTLGDGYED</sequence>
<evidence type="ECO:0000259" key="15">
    <source>
        <dbReference type="Pfam" id="PF17753"/>
    </source>
</evidence>
<feature type="signal peptide" evidence="13">
    <location>
        <begin position="1"/>
        <end position="18"/>
    </location>
</feature>
<dbReference type="InterPro" id="IPR050887">
    <property type="entry name" value="Beta-mannosidase_GH2"/>
</dbReference>
<feature type="chain" id="PRO_5038086893" description="Beta-mannosidase B" evidence="13">
    <location>
        <begin position="19"/>
        <end position="885"/>
    </location>
</feature>
<keyword evidence="7 18" id="KW-0378">Hydrolase</keyword>
<keyword evidence="19" id="KW-1185">Reference proteome</keyword>
<dbReference type="EC" id="3.2.1.25" evidence="5"/>
<dbReference type="SUPFAM" id="SSF49785">
    <property type="entry name" value="Galactose-binding domain-like"/>
    <property type="match status" value="1"/>
</dbReference>
<dbReference type="EMBL" id="JACJJL010000005">
    <property type="protein sequence ID" value="MBM6660947.1"/>
    <property type="molecule type" value="Genomic_DNA"/>
</dbReference>
<evidence type="ECO:0000256" key="2">
    <source>
        <dbReference type="ARBA" id="ARBA00004613"/>
    </source>
</evidence>
<comment type="similarity">
    <text evidence="10">Belongs to the glycosyl hydrolase 2 family. Beta-mannosidase B subfamily.</text>
</comment>
<organism evidence="18 19">
    <name type="scientific">Marseilla massiliensis</name>
    <dbReference type="NCBI Taxonomy" id="1841864"/>
    <lineage>
        <taxon>Bacteria</taxon>
        <taxon>Pseudomonadati</taxon>
        <taxon>Bacteroidota</taxon>
        <taxon>Bacteroidia</taxon>
        <taxon>Bacteroidales</taxon>
        <taxon>Prevotellaceae</taxon>
        <taxon>Marseilla</taxon>
    </lineage>
</organism>
<evidence type="ECO:0000313" key="19">
    <source>
        <dbReference type="Proteomes" id="UP000764045"/>
    </source>
</evidence>
<evidence type="ECO:0000256" key="4">
    <source>
        <dbReference type="ARBA" id="ARBA00011738"/>
    </source>
</evidence>
<dbReference type="AlphaFoldDB" id="A0A938WL88"/>
<dbReference type="InterPro" id="IPR008979">
    <property type="entry name" value="Galactose-bd-like_sf"/>
</dbReference>
<comment type="catalytic activity">
    <reaction evidence="1">
        <text>Hydrolysis of terminal, non-reducing beta-D-mannose residues in beta-D-mannosides.</text>
        <dbReference type="EC" id="3.2.1.25"/>
    </reaction>
</comment>
<evidence type="ECO:0000256" key="8">
    <source>
        <dbReference type="ARBA" id="ARBA00023180"/>
    </source>
</evidence>
<dbReference type="InterPro" id="IPR054593">
    <property type="entry name" value="Beta-mannosidase-like_N2"/>
</dbReference>
<keyword evidence="9" id="KW-0326">Glycosidase</keyword>
<evidence type="ECO:0000256" key="5">
    <source>
        <dbReference type="ARBA" id="ARBA00012754"/>
    </source>
</evidence>
<dbReference type="InterPro" id="IPR041447">
    <property type="entry name" value="Mannosidase_ig"/>
</dbReference>
<dbReference type="FunFam" id="3.20.20.80:FF:000050">
    <property type="entry name" value="Beta-mannosidase B"/>
    <property type="match status" value="1"/>
</dbReference>
<evidence type="ECO:0000256" key="10">
    <source>
        <dbReference type="ARBA" id="ARBA00038429"/>
    </source>
</evidence>
<evidence type="ECO:0000256" key="1">
    <source>
        <dbReference type="ARBA" id="ARBA00000829"/>
    </source>
</evidence>
<dbReference type="Pfam" id="PF22666">
    <property type="entry name" value="Glyco_hydro_2_N2"/>
    <property type="match status" value="1"/>
</dbReference>
<name>A0A938WL88_9BACT</name>
<dbReference type="Proteomes" id="UP000764045">
    <property type="component" value="Unassembled WGS sequence"/>
</dbReference>
<comment type="subcellular location">
    <subcellularLocation>
        <location evidence="2">Secreted</location>
    </subcellularLocation>
</comment>
<evidence type="ECO:0000256" key="11">
    <source>
        <dbReference type="ARBA" id="ARBA00041069"/>
    </source>
</evidence>
<accession>A0A938WL88</accession>
<dbReference type="Gene3D" id="2.60.120.260">
    <property type="entry name" value="Galactose-binding domain-like"/>
    <property type="match status" value="1"/>
</dbReference>
<dbReference type="PANTHER" id="PTHR43730:SF1">
    <property type="entry name" value="BETA-MANNOSIDASE"/>
    <property type="match status" value="1"/>
</dbReference>
<feature type="domain" description="Glycoside hydrolase family 2 immunoglobulin-like beta-sandwich" evidence="14">
    <location>
        <begin position="219"/>
        <end position="321"/>
    </location>
</feature>
<keyword evidence="6" id="KW-0964">Secreted</keyword>
<dbReference type="InterPro" id="IPR041625">
    <property type="entry name" value="Beta-mannosidase_Ig"/>
</dbReference>
<dbReference type="GO" id="GO:0004567">
    <property type="term" value="F:beta-mannosidase activity"/>
    <property type="evidence" value="ECO:0007669"/>
    <property type="project" value="UniProtKB-EC"/>
</dbReference>
<evidence type="ECO:0000259" key="16">
    <source>
        <dbReference type="Pfam" id="PF17786"/>
    </source>
</evidence>
<evidence type="ECO:0000256" key="13">
    <source>
        <dbReference type="SAM" id="SignalP"/>
    </source>
</evidence>
<dbReference type="GO" id="GO:0005576">
    <property type="term" value="C:extracellular region"/>
    <property type="evidence" value="ECO:0007669"/>
    <property type="project" value="UniProtKB-SubCell"/>
</dbReference>
<reference evidence="18 19" key="1">
    <citation type="journal article" date="2021" name="Sci. Rep.">
        <title>The distribution of antibiotic resistance genes in chicken gut microbiota commensals.</title>
        <authorList>
            <person name="Juricova H."/>
            <person name="Matiasovicova J."/>
            <person name="Kubasova T."/>
            <person name="Cejkova D."/>
            <person name="Rychlik I."/>
        </authorList>
    </citation>
    <scope>NUCLEOTIDE SEQUENCE [LARGE SCALE GENOMIC DNA]</scope>
    <source>
        <strain evidence="18 19">An819</strain>
    </source>
</reference>
<gene>
    <name evidence="18" type="ORF">H6B30_04115</name>
</gene>
<evidence type="ECO:0000259" key="17">
    <source>
        <dbReference type="Pfam" id="PF22666"/>
    </source>
</evidence>
<dbReference type="InterPro" id="IPR013783">
    <property type="entry name" value="Ig-like_fold"/>
</dbReference>
<dbReference type="Pfam" id="PF17786">
    <property type="entry name" value="Mannosidase_ig"/>
    <property type="match status" value="1"/>
</dbReference>
<proteinExistence type="inferred from homology"/>
<evidence type="ECO:0000313" key="18">
    <source>
        <dbReference type="EMBL" id="MBM6660947.1"/>
    </source>
</evidence>
<comment type="caution">
    <text evidence="18">The sequence shown here is derived from an EMBL/GenBank/DDBJ whole genome shotgun (WGS) entry which is preliminary data.</text>
</comment>
<feature type="domain" description="Mannosidase Ig/CBM-like" evidence="16">
    <location>
        <begin position="714"/>
        <end position="801"/>
    </location>
</feature>
<evidence type="ECO:0000256" key="3">
    <source>
        <dbReference type="ARBA" id="ARBA00004740"/>
    </source>
</evidence>
<dbReference type="SUPFAM" id="SSF49303">
    <property type="entry name" value="beta-Galactosidase/glucuronidase domain"/>
    <property type="match status" value="3"/>
</dbReference>
<dbReference type="GO" id="GO:0006516">
    <property type="term" value="P:glycoprotein catabolic process"/>
    <property type="evidence" value="ECO:0007669"/>
    <property type="project" value="TreeGrafter"/>
</dbReference>
<dbReference type="PANTHER" id="PTHR43730">
    <property type="entry name" value="BETA-MANNOSIDASE"/>
    <property type="match status" value="1"/>
</dbReference>
<comment type="pathway">
    <text evidence="3">Glycan metabolism; N-glycan degradation.</text>
</comment>
<dbReference type="InterPro" id="IPR036156">
    <property type="entry name" value="Beta-gal/glucu_dom_sf"/>
</dbReference>